<keyword evidence="1" id="KW-1133">Transmembrane helix</keyword>
<feature type="transmembrane region" description="Helical" evidence="1">
    <location>
        <begin position="50"/>
        <end position="70"/>
    </location>
</feature>
<keyword evidence="1" id="KW-0812">Transmembrane</keyword>
<feature type="transmembrane region" description="Helical" evidence="1">
    <location>
        <begin position="113"/>
        <end position="134"/>
    </location>
</feature>
<reference evidence="2" key="1">
    <citation type="submission" date="2023-07" db="EMBL/GenBank/DDBJ databases">
        <authorList>
            <person name="Pelsma A.J. K."/>
        </authorList>
    </citation>
    <scope>NUCLEOTIDE SEQUENCE</scope>
</reference>
<evidence type="ECO:0000313" key="2">
    <source>
        <dbReference type="EMBL" id="CAJ0877898.1"/>
    </source>
</evidence>
<dbReference type="EMBL" id="OY288114">
    <property type="protein sequence ID" value="CAJ0877898.1"/>
    <property type="molecule type" value="Genomic_DNA"/>
</dbReference>
<feature type="transmembrane region" description="Helical" evidence="1">
    <location>
        <begin position="82"/>
        <end position="101"/>
    </location>
</feature>
<evidence type="ECO:0000256" key="1">
    <source>
        <dbReference type="SAM" id="Phobius"/>
    </source>
</evidence>
<name>A0AA48M3N8_9ZZZZ</name>
<dbReference type="AlphaFoldDB" id="A0AA48M3N8"/>
<organism evidence="2">
    <name type="scientific">freshwater sediment metagenome</name>
    <dbReference type="NCBI Taxonomy" id="556182"/>
    <lineage>
        <taxon>unclassified sequences</taxon>
        <taxon>metagenomes</taxon>
        <taxon>ecological metagenomes</taxon>
    </lineage>
</organism>
<protein>
    <submittedName>
        <fullName evidence="2">Uncharacterized protein</fullName>
    </submittedName>
</protein>
<keyword evidence="1" id="KW-0472">Membrane</keyword>
<accession>A0AA48M3N8</accession>
<sequence length="169" mass="18458">MYRVLSIVVTLAPLLLLGRLKDRLLGRDGARSAVLYKLMIIWGRGPLDDAQLTYLGMGAAIYSFAFGFLFDLMLRERALGGTINGLLGFLGAAVAVTAYLAYPPYPAGQMRGAAVLCFVGLIGSTLLLFVACLAKRATFWLLERAFIQTVARPAPSKFSRVDAVIQRRR</sequence>
<proteinExistence type="predicted"/>
<gene>
    <name evidence="2" type="ORF">AMST5_02920</name>
</gene>